<reference evidence="1" key="1">
    <citation type="submission" date="2021-08" db="EMBL/GenBank/DDBJ databases">
        <title>WGS assembly of Ceratopteris richardii.</title>
        <authorList>
            <person name="Marchant D.B."/>
            <person name="Chen G."/>
            <person name="Jenkins J."/>
            <person name="Shu S."/>
            <person name="Leebens-Mack J."/>
            <person name="Grimwood J."/>
            <person name="Schmutz J."/>
            <person name="Soltis P."/>
            <person name="Soltis D."/>
            <person name="Chen Z.-H."/>
        </authorList>
    </citation>
    <scope>NUCLEOTIDE SEQUENCE</scope>
    <source>
        <strain evidence="1">Whitten #5841</strain>
        <tissue evidence="1">Leaf</tissue>
    </source>
</reference>
<protein>
    <recommendedName>
        <fullName evidence="3">Protein MIZU-KUSSEI 1</fullName>
    </recommendedName>
</protein>
<dbReference type="NCBIfam" id="TIGR01570">
    <property type="entry name" value="A_thal_3588"/>
    <property type="match status" value="1"/>
</dbReference>
<proteinExistence type="predicted"/>
<name>A0A8T2RRU6_CERRI</name>
<dbReference type="GO" id="GO:0010274">
    <property type="term" value="P:hydrotropism"/>
    <property type="evidence" value="ECO:0007669"/>
    <property type="project" value="InterPro"/>
</dbReference>
<dbReference type="InterPro" id="IPR006460">
    <property type="entry name" value="MIZ1-like_pln"/>
</dbReference>
<dbReference type="Proteomes" id="UP000825935">
    <property type="component" value="Chromosome 25"/>
</dbReference>
<gene>
    <name evidence="1" type="ORF">KP509_25G034800</name>
</gene>
<comment type="caution">
    <text evidence="1">The sequence shown here is derived from an EMBL/GenBank/DDBJ whole genome shotgun (WGS) entry which is preliminary data.</text>
</comment>
<accession>A0A8T2RRU6</accession>
<evidence type="ECO:0008006" key="3">
    <source>
        <dbReference type="Google" id="ProtNLM"/>
    </source>
</evidence>
<evidence type="ECO:0000313" key="1">
    <source>
        <dbReference type="EMBL" id="KAH7298275.1"/>
    </source>
</evidence>
<dbReference type="EMBL" id="CM035430">
    <property type="protein sequence ID" value="KAH7298276.1"/>
    <property type="molecule type" value="Genomic_DNA"/>
</dbReference>
<dbReference type="Pfam" id="PF04759">
    <property type="entry name" value="DUF617"/>
    <property type="match status" value="1"/>
</dbReference>
<keyword evidence="2" id="KW-1185">Reference proteome</keyword>
<dbReference type="EMBL" id="CM035430">
    <property type="protein sequence ID" value="KAH7298274.1"/>
    <property type="molecule type" value="Genomic_DNA"/>
</dbReference>
<dbReference type="EMBL" id="CM035430">
    <property type="protein sequence ID" value="KAH7298275.1"/>
    <property type="molecule type" value="Genomic_DNA"/>
</dbReference>
<dbReference type="OrthoDB" id="672310at2759"/>
<dbReference type="AlphaFoldDB" id="A0A8T2RRU6"/>
<sequence>MTSPPNGRGDRTKELGMLEDMRMHEAAMATPERPLMKQPVQIIRSTGSSTNSRTSSRHGEELIQGEKKLRKGVMGALKLFRHILPAVNISCRRLALPSGPSERPSFGSRVTGTLFGYRNGHVQFAMQEDPMSQPSLLLELAIPTSSLVKEMASGLVRIALECEKLQGYSNIKLLHEPVWTMFCNGRRVGYALRRACIEADVHLLWLVRAVSMGAGVLPTEEPVQTAEGELMYMRATFERVIGSSDSEAYYMMNPDRSGAPELSIFLLRI</sequence>
<dbReference type="PANTHER" id="PTHR31696">
    <property type="entry name" value="PROTEIN MIZU-KUSSEI 1"/>
    <property type="match status" value="1"/>
</dbReference>
<evidence type="ECO:0000313" key="2">
    <source>
        <dbReference type="Proteomes" id="UP000825935"/>
    </source>
</evidence>
<dbReference type="PANTHER" id="PTHR31696:SF71">
    <property type="entry name" value="PROTEIN MIZU-KUSSEI 1"/>
    <property type="match status" value="1"/>
</dbReference>
<organism evidence="1 2">
    <name type="scientific">Ceratopteris richardii</name>
    <name type="common">Triangle waterfern</name>
    <dbReference type="NCBI Taxonomy" id="49495"/>
    <lineage>
        <taxon>Eukaryota</taxon>
        <taxon>Viridiplantae</taxon>
        <taxon>Streptophyta</taxon>
        <taxon>Embryophyta</taxon>
        <taxon>Tracheophyta</taxon>
        <taxon>Polypodiopsida</taxon>
        <taxon>Polypodiidae</taxon>
        <taxon>Polypodiales</taxon>
        <taxon>Pteridineae</taxon>
        <taxon>Pteridaceae</taxon>
        <taxon>Parkerioideae</taxon>
        <taxon>Ceratopteris</taxon>
    </lineage>
</organism>
<dbReference type="OMA" id="CSTTEDK"/>